<evidence type="ECO:0000256" key="1">
    <source>
        <dbReference type="ARBA" id="ARBA00023015"/>
    </source>
</evidence>
<dbReference type="SMART" id="SM00421">
    <property type="entry name" value="HTH_LUXR"/>
    <property type="match status" value="1"/>
</dbReference>
<keyword evidence="2" id="KW-0238">DNA-binding</keyword>
<dbReference type="GO" id="GO:0003677">
    <property type="term" value="F:DNA binding"/>
    <property type="evidence" value="ECO:0007669"/>
    <property type="project" value="UniProtKB-KW"/>
</dbReference>
<gene>
    <name evidence="6" type="ORF">A5634_16350</name>
</gene>
<dbReference type="Gene3D" id="1.10.10.10">
    <property type="entry name" value="Winged helix-like DNA-binding domain superfamily/Winged helix DNA-binding domain"/>
    <property type="match status" value="1"/>
</dbReference>
<dbReference type="PRINTS" id="PR00038">
    <property type="entry name" value="HTHLUXR"/>
</dbReference>
<proteinExistence type="predicted"/>
<dbReference type="Pfam" id="PF00196">
    <property type="entry name" value="GerE"/>
    <property type="match status" value="1"/>
</dbReference>
<evidence type="ECO:0000313" key="7">
    <source>
        <dbReference type="Proteomes" id="UP000093928"/>
    </source>
</evidence>
<name>A0A1A3P9J3_MYCAS</name>
<comment type="caution">
    <text evidence="6">The sequence shown here is derived from an EMBL/GenBank/DDBJ whole genome shotgun (WGS) entry which is preliminary data.</text>
</comment>
<dbReference type="EMBL" id="LZLS01000032">
    <property type="protein sequence ID" value="OBK30360.1"/>
    <property type="molecule type" value="Genomic_DNA"/>
</dbReference>
<dbReference type="PANTHER" id="PTHR44688:SF16">
    <property type="entry name" value="DNA-BINDING TRANSCRIPTIONAL ACTIVATOR DEVR_DOSR"/>
    <property type="match status" value="1"/>
</dbReference>
<dbReference type="CDD" id="cd06170">
    <property type="entry name" value="LuxR_C_like"/>
    <property type="match status" value="1"/>
</dbReference>
<dbReference type="PANTHER" id="PTHR44688">
    <property type="entry name" value="DNA-BINDING TRANSCRIPTIONAL ACTIVATOR DEVR_DOSR"/>
    <property type="match status" value="1"/>
</dbReference>
<dbReference type="InterPro" id="IPR000792">
    <property type="entry name" value="Tscrpt_reg_LuxR_C"/>
</dbReference>
<organism evidence="6 7">
    <name type="scientific">Mycobacterium asiaticum</name>
    <dbReference type="NCBI Taxonomy" id="1790"/>
    <lineage>
        <taxon>Bacteria</taxon>
        <taxon>Bacillati</taxon>
        <taxon>Actinomycetota</taxon>
        <taxon>Actinomycetes</taxon>
        <taxon>Mycobacteriales</taxon>
        <taxon>Mycobacteriaceae</taxon>
        <taxon>Mycobacterium</taxon>
    </lineage>
</organism>
<feature type="region of interest" description="Disordered" evidence="4">
    <location>
        <begin position="715"/>
        <end position="745"/>
    </location>
</feature>
<dbReference type="SUPFAM" id="SSF46894">
    <property type="entry name" value="C-terminal effector domain of the bipartite response regulators"/>
    <property type="match status" value="1"/>
</dbReference>
<dbReference type="InterPro" id="IPR036388">
    <property type="entry name" value="WH-like_DNA-bd_sf"/>
</dbReference>
<evidence type="ECO:0000256" key="3">
    <source>
        <dbReference type="ARBA" id="ARBA00023163"/>
    </source>
</evidence>
<dbReference type="NCBIfam" id="NF038181">
    <property type="entry name" value="reg_ATPase_IniR"/>
    <property type="match status" value="1"/>
</dbReference>
<keyword evidence="1" id="KW-0805">Transcription regulation</keyword>
<evidence type="ECO:0000313" key="6">
    <source>
        <dbReference type="EMBL" id="OBK30360.1"/>
    </source>
</evidence>
<evidence type="ECO:0000256" key="2">
    <source>
        <dbReference type="ARBA" id="ARBA00023125"/>
    </source>
</evidence>
<evidence type="ECO:0000259" key="5">
    <source>
        <dbReference type="PROSITE" id="PS50043"/>
    </source>
</evidence>
<dbReference type="OrthoDB" id="4811808at2"/>
<dbReference type="GO" id="GO:0006355">
    <property type="term" value="P:regulation of DNA-templated transcription"/>
    <property type="evidence" value="ECO:0007669"/>
    <property type="project" value="InterPro"/>
</dbReference>
<dbReference type="AlphaFoldDB" id="A0A1A3P9J3"/>
<dbReference type="InterPro" id="IPR016032">
    <property type="entry name" value="Sig_transdc_resp-reg_C-effctor"/>
</dbReference>
<sequence length="796" mass="83043">MPDLLTDFPRGGRAVVADLAKAATVPVKALITGGIGTGKSTLLVAARETARRADITVLPRPARDADPPDAALIVDDAHLLTDGELARLTERVADARATVVIATEAHEQRPALRSLMTAIERERPRISLGPRPVAEQLLDCTAGLPFLVHAEGAQPNAARLALIERLRRSDEPALDALLIMTLAHELGPADIAAALGISAAEARTLADQAHASGLVEPSHPPAFRQLVHDAVAQLVGNAHHREVETSLLRSQLDISTVTPELALRLAEHGLYDDRLAAILARQAAENRSNAAQAARVYAAAVRAGATGLNAHLADALARTGDCARAAVLADELLESSDSTERAAAVRISASIAAHDGNTEQAAQLFSWLGPYPDAVVGSAAAIVLSAAGDLAAAQAAMRLKDSGPPTLAARASRSLSEGLLLTMDQPYPTAMAKLSQAIATNQSIGVAFPDSPAALVTLAAIHAGDPVRAHSVVGRAVRDGGDALFGPRHQLLSGWIKMQDGQLPSAGADVAALATIAASDLYRRDALWAAALQTAIARRSGDTGALHKCWYAAMEVLAEYSVDLFALLPLGELWVAAARMRQVHQLQHTLDQAFTLLNSLGNPPLWSNALHWAGVHAAILANSPESVAPHGQALGAAAAHSSLAQALSGAGRTWLRVLADQVDAAEVTAAARSLSNVGLTSDATRLAGQAALQTPDAKVSGAMLQLARDLKVGTGFGEVPAGETPSEPSAPATRQPRSGSPLSDREREVAELLLLGLPYRDIGGQLFISAKTVEHHVARIRRHSEGQQRVRGAFAA</sequence>
<accession>A0A1A3P9J3</accession>
<evidence type="ECO:0000256" key="4">
    <source>
        <dbReference type="SAM" id="MobiDB-lite"/>
    </source>
</evidence>
<dbReference type="Proteomes" id="UP000093928">
    <property type="component" value="Unassembled WGS sequence"/>
</dbReference>
<reference evidence="6 7" key="1">
    <citation type="submission" date="2016-06" db="EMBL/GenBank/DDBJ databases">
        <authorList>
            <person name="Kjaerup R.B."/>
            <person name="Dalgaard T.S."/>
            <person name="Juul-Madsen H.R."/>
        </authorList>
    </citation>
    <scope>NUCLEOTIDE SEQUENCE [LARGE SCALE GENOMIC DNA]</scope>
    <source>
        <strain evidence="6 7">1165133.8</strain>
    </source>
</reference>
<protein>
    <submittedName>
        <fullName evidence="6">Helix-turn-helix transcriptional regulator</fullName>
    </submittedName>
</protein>
<dbReference type="RefSeq" id="WP_065142718.1">
    <property type="nucleotide sequence ID" value="NZ_LZLS01000032.1"/>
</dbReference>
<feature type="domain" description="HTH luxR-type" evidence="5">
    <location>
        <begin position="735"/>
        <end position="796"/>
    </location>
</feature>
<keyword evidence="3" id="KW-0804">Transcription</keyword>
<dbReference type="PROSITE" id="PS50043">
    <property type="entry name" value="HTH_LUXR_2"/>
    <property type="match status" value="1"/>
</dbReference>